<protein>
    <submittedName>
        <fullName evidence="2">Uncharacterized protein</fullName>
    </submittedName>
</protein>
<dbReference type="GO" id="GO:0071539">
    <property type="term" value="P:protein localization to centrosome"/>
    <property type="evidence" value="ECO:0007669"/>
    <property type="project" value="InterPro"/>
</dbReference>
<dbReference type="GO" id="GO:0019901">
    <property type="term" value="F:protein kinase binding"/>
    <property type="evidence" value="ECO:0007669"/>
    <property type="project" value="TreeGrafter"/>
</dbReference>
<dbReference type="PANTHER" id="PTHR16029:SF11">
    <property type="entry name" value="CENTROSOMAL PROTEIN OF 192 KDA"/>
    <property type="match status" value="1"/>
</dbReference>
<evidence type="ECO:0000313" key="3">
    <source>
        <dbReference type="Proteomes" id="UP000694392"/>
    </source>
</evidence>
<dbReference type="Ensembl" id="ENSSPUT00000017610.1">
    <property type="protein sequence ID" value="ENSSPUP00000016532.1"/>
    <property type="gene ID" value="ENSSPUG00000012797.1"/>
</dbReference>
<dbReference type="InterPro" id="IPR039103">
    <property type="entry name" value="Spd-2/CEP192"/>
</dbReference>
<feature type="region of interest" description="Disordered" evidence="1">
    <location>
        <begin position="312"/>
        <end position="338"/>
    </location>
</feature>
<keyword evidence="3" id="KW-1185">Reference proteome</keyword>
<dbReference type="Proteomes" id="UP000694392">
    <property type="component" value="Unplaced"/>
</dbReference>
<proteinExistence type="predicted"/>
<reference evidence="2" key="2">
    <citation type="submission" date="2025-09" db="UniProtKB">
        <authorList>
            <consortium name="Ensembl"/>
        </authorList>
    </citation>
    <scope>IDENTIFICATION</scope>
</reference>
<dbReference type="GO" id="GO:0000242">
    <property type="term" value="C:pericentriolar material"/>
    <property type="evidence" value="ECO:0007669"/>
    <property type="project" value="TreeGrafter"/>
</dbReference>
<organism evidence="2 3">
    <name type="scientific">Sphenodon punctatus</name>
    <name type="common">Tuatara</name>
    <name type="synonym">Hatteria punctata</name>
    <dbReference type="NCBI Taxonomy" id="8508"/>
    <lineage>
        <taxon>Eukaryota</taxon>
        <taxon>Metazoa</taxon>
        <taxon>Chordata</taxon>
        <taxon>Craniata</taxon>
        <taxon>Vertebrata</taxon>
        <taxon>Euteleostomi</taxon>
        <taxon>Lepidosauria</taxon>
        <taxon>Sphenodontia</taxon>
        <taxon>Sphenodontidae</taxon>
        <taxon>Sphenodon</taxon>
    </lineage>
</organism>
<reference evidence="2" key="1">
    <citation type="submission" date="2025-08" db="UniProtKB">
        <authorList>
            <consortium name="Ensembl"/>
        </authorList>
    </citation>
    <scope>IDENTIFICATION</scope>
</reference>
<evidence type="ECO:0000313" key="2">
    <source>
        <dbReference type="Ensembl" id="ENSSPUP00000016532.1"/>
    </source>
</evidence>
<dbReference type="GO" id="GO:0090222">
    <property type="term" value="P:centrosome-templated microtubule nucleation"/>
    <property type="evidence" value="ECO:0007669"/>
    <property type="project" value="InterPro"/>
</dbReference>
<dbReference type="GO" id="GO:0090307">
    <property type="term" value="P:mitotic spindle assembly"/>
    <property type="evidence" value="ECO:0007669"/>
    <property type="project" value="TreeGrafter"/>
</dbReference>
<evidence type="ECO:0000256" key="1">
    <source>
        <dbReference type="SAM" id="MobiDB-lite"/>
    </source>
</evidence>
<dbReference type="GO" id="GO:0005814">
    <property type="term" value="C:centriole"/>
    <property type="evidence" value="ECO:0007669"/>
    <property type="project" value="TreeGrafter"/>
</dbReference>
<dbReference type="PANTHER" id="PTHR16029">
    <property type="entry name" value="CENTROSOMAL PROTEIN OF 192 KDA"/>
    <property type="match status" value="1"/>
</dbReference>
<name>A0A8D0H8L6_SPHPU</name>
<feature type="compositionally biased region" description="Basic and acidic residues" evidence="1">
    <location>
        <begin position="118"/>
        <end position="127"/>
    </location>
</feature>
<accession>A0A8D0H8L6</accession>
<dbReference type="GO" id="GO:0005737">
    <property type="term" value="C:cytoplasm"/>
    <property type="evidence" value="ECO:0007669"/>
    <property type="project" value="TreeGrafter"/>
</dbReference>
<dbReference type="GO" id="GO:0051298">
    <property type="term" value="P:centrosome duplication"/>
    <property type="evidence" value="ECO:0007669"/>
    <property type="project" value="InterPro"/>
</dbReference>
<sequence>MGMMTRINESKNTQTAVESKIEEDFGKSICDDKLPEVKNSVLSISTIASAIANASVSAHPFQLAAMIMGLSNKSREKTEEHGEIFLNEFLSSNLENAAFDMEKYLKRTEGGNESESENFTRTDDLPCKPKNQTSVAVDFSSHSEKHAEGKQLMKCKERLHEKHMQDSSCGSNFSEERSGVAKFPEEASNLTGENSFFKKARSTEQDAEKVASGNDTEDCATKEDIYREKFSLKQFAEKTHSSTDSKTLHISKDTKQTDQVMSSVFLEPMDAESVKRPTTENMLLISSLTSPPECSTPLFISHTEVKPLYEVKDEKKQGGKMPNGNGDSAAYNEKHVTF</sequence>
<dbReference type="AlphaFoldDB" id="A0A8D0H8L6"/>
<feature type="region of interest" description="Disordered" evidence="1">
    <location>
        <begin position="108"/>
        <end position="127"/>
    </location>
</feature>